<dbReference type="RefSeq" id="WP_212213882.1">
    <property type="nucleotide sequence ID" value="NZ_JAGUCO010000002.1"/>
</dbReference>
<reference evidence="1 2" key="1">
    <citation type="journal article" date="2015" name="Int. J. Syst. Evol. Microbiol.">
        <title>Carboxylicivirga linearis sp. nov., isolated from a sea cucumber culture pond.</title>
        <authorList>
            <person name="Wang F.Q."/>
            <person name="Zhou Y.X."/>
            <person name="Lin X.Z."/>
            <person name="Chen G.J."/>
            <person name="Du Z.J."/>
        </authorList>
    </citation>
    <scope>NUCLEOTIDE SEQUENCE [LARGE SCALE GENOMIC DNA]</scope>
    <source>
        <strain evidence="1 2">FB218</strain>
    </source>
</reference>
<protein>
    <submittedName>
        <fullName evidence="1">Uncharacterized protein</fullName>
    </submittedName>
</protein>
<gene>
    <name evidence="1" type="ORF">KEM10_04130</name>
</gene>
<proteinExistence type="predicted"/>
<dbReference type="Proteomes" id="UP000708576">
    <property type="component" value="Unassembled WGS sequence"/>
</dbReference>
<evidence type="ECO:0000313" key="2">
    <source>
        <dbReference type="Proteomes" id="UP000708576"/>
    </source>
</evidence>
<sequence length="221" mass="24736">MSLTETGMASKLQAANNFITYLKSQSSYTPPSPDLTVSHLEEVLKTASESHEKVSVIQAECAMARGQRNIVMKPLSKTALAVKDLMASIDIVEEVYQSIKALCDKITGSRRLSQQGTEARVDHFSQMIDVLKGLDNYAPAREELQISQLESFLQQMKDGINNVYTCENKLKHAQTIQKEAFNGDNGLYGITRRIKLYLKSLFGARSAQYKEVVRITRVITK</sequence>
<evidence type="ECO:0000313" key="1">
    <source>
        <dbReference type="EMBL" id="MBS2097455.1"/>
    </source>
</evidence>
<name>A0ABS5JRI9_9BACT</name>
<organism evidence="1 2">
    <name type="scientific">Carboxylicivirga linearis</name>
    <dbReference type="NCBI Taxonomy" id="1628157"/>
    <lineage>
        <taxon>Bacteria</taxon>
        <taxon>Pseudomonadati</taxon>
        <taxon>Bacteroidota</taxon>
        <taxon>Bacteroidia</taxon>
        <taxon>Marinilabiliales</taxon>
        <taxon>Marinilabiliaceae</taxon>
        <taxon>Carboxylicivirga</taxon>
    </lineage>
</organism>
<dbReference type="EMBL" id="JAGUCO010000002">
    <property type="protein sequence ID" value="MBS2097455.1"/>
    <property type="molecule type" value="Genomic_DNA"/>
</dbReference>
<accession>A0ABS5JRI9</accession>
<comment type="caution">
    <text evidence="1">The sequence shown here is derived from an EMBL/GenBank/DDBJ whole genome shotgun (WGS) entry which is preliminary data.</text>
</comment>
<keyword evidence="2" id="KW-1185">Reference proteome</keyword>